<protein>
    <submittedName>
        <fullName evidence="8">RagB/SusD family nutrient uptake outer membrane protein</fullName>
    </submittedName>
</protein>
<evidence type="ECO:0000256" key="3">
    <source>
        <dbReference type="ARBA" id="ARBA00022729"/>
    </source>
</evidence>
<dbReference type="Pfam" id="PF07980">
    <property type="entry name" value="SusD_RagB"/>
    <property type="match status" value="1"/>
</dbReference>
<reference evidence="9" key="1">
    <citation type="submission" date="2018-02" db="EMBL/GenBank/DDBJ databases">
        <authorList>
            <person name="Clavel T."/>
            <person name="Strowig T."/>
        </authorList>
    </citation>
    <scope>NUCLEOTIDE SEQUENCE [LARGE SCALE GENOMIC DNA]</scope>
    <source>
        <strain evidence="9">DSM 103720</strain>
    </source>
</reference>
<dbReference type="InterPro" id="IPR012944">
    <property type="entry name" value="SusD_RagB_dom"/>
</dbReference>
<keyword evidence="3" id="KW-0732">Signal</keyword>
<comment type="caution">
    <text evidence="8">The sequence shown here is derived from an EMBL/GenBank/DDBJ whole genome shotgun (WGS) entry which is preliminary data.</text>
</comment>
<keyword evidence="5" id="KW-0998">Cell outer membrane</keyword>
<dbReference type="GO" id="GO:0009279">
    <property type="term" value="C:cell outer membrane"/>
    <property type="evidence" value="ECO:0007669"/>
    <property type="project" value="UniProtKB-SubCell"/>
</dbReference>
<proteinExistence type="inferred from homology"/>
<evidence type="ECO:0000259" key="7">
    <source>
        <dbReference type="Pfam" id="PF14322"/>
    </source>
</evidence>
<evidence type="ECO:0000256" key="2">
    <source>
        <dbReference type="ARBA" id="ARBA00006275"/>
    </source>
</evidence>
<evidence type="ECO:0000313" key="9">
    <source>
        <dbReference type="Proteomes" id="UP000244905"/>
    </source>
</evidence>
<gene>
    <name evidence="8" type="ORF">C5O23_12160</name>
</gene>
<feature type="domain" description="RagB/SusD" evidence="6">
    <location>
        <begin position="359"/>
        <end position="589"/>
    </location>
</feature>
<dbReference type="PROSITE" id="PS51257">
    <property type="entry name" value="PROKAR_LIPOPROTEIN"/>
    <property type="match status" value="1"/>
</dbReference>
<dbReference type="SUPFAM" id="SSF48452">
    <property type="entry name" value="TPR-like"/>
    <property type="match status" value="1"/>
</dbReference>
<comment type="similarity">
    <text evidence="2">Belongs to the SusD family.</text>
</comment>
<keyword evidence="4" id="KW-0472">Membrane</keyword>
<evidence type="ECO:0000256" key="5">
    <source>
        <dbReference type="ARBA" id="ARBA00023237"/>
    </source>
</evidence>
<dbReference type="Gene3D" id="1.25.40.390">
    <property type="match status" value="1"/>
</dbReference>
<evidence type="ECO:0000256" key="1">
    <source>
        <dbReference type="ARBA" id="ARBA00004442"/>
    </source>
</evidence>
<dbReference type="CDD" id="cd08977">
    <property type="entry name" value="SusD"/>
    <property type="match status" value="1"/>
</dbReference>
<dbReference type="Proteomes" id="UP000244905">
    <property type="component" value="Unassembled WGS sequence"/>
</dbReference>
<evidence type="ECO:0000256" key="4">
    <source>
        <dbReference type="ARBA" id="ARBA00023136"/>
    </source>
</evidence>
<keyword evidence="9" id="KW-1185">Reference proteome</keyword>
<accession>A0A2V1IMV7</accession>
<sequence>MKKIFNIMGAALLLGTLTTSCEDWLEMPSESKADSESVFATVSRADMTVAGCYTSLHHQELGYQLLEGTDESASKESNSKYNVSNYDYTNLTGMLSNVYTSMYKSIEYANVCISKLGKVPVSSEADRIHVNGLMGEALAVRAYAYWNLVRFYGDVPFNERPTSELNTFESSRVSRDTIYDHCVRDLQKAVELLPWRSESYLSTPERFTKNAAYGILARVALYAAGQSLRWNLDQVPYDNSTVRIDRRDDQKRVRELYQIAADACLAVIQKGENDLVSNYDQLFRDLALKQYNSETMFEYGWYGANSIDCRTGYVNGLPGSGESLTLGKPGSQMMAIPTFYFEFEDGDQRRDVSVCNYALILNKAGDTYRMNTYAGMGVGKYRINWKSEIGASNSRRDINWPILRYSDVLLMYAEALNELNNGATDEAVKAVKKVRMRAFRNDEAKAGAIPTGHDEFLDFIIQERKLELSNEGLRRTDLTRWGIQYEHLMAEKAKLVQLCKREGRYADVAPYRAFRITSTPKLQDPNIALPYIDVKESDLSQMDLTADQISDLHILNSASKGSAKCKFYEAGGNVYFNSSLVPAGVDAEEVEYTVLNMFSINTATQKGNLSVTKVTGVSDENTWITNSTGTGIFYGLTKNKTELMPFHQTAIMDVNPGLAGQQHPGY</sequence>
<dbReference type="RefSeq" id="WP_107033199.1">
    <property type="nucleotide sequence ID" value="NZ_CARPJF010000004.1"/>
</dbReference>
<evidence type="ECO:0000313" key="8">
    <source>
        <dbReference type="EMBL" id="PWB00636.1"/>
    </source>
</evidence>
<name>A0A2V1IMV7_9BACT</name>
<feature type="domain" description="SusD-like N-terminal" evidence="7">
    <location>
        <begin position="23"/>
        <end position="221"/>
    </location>
</feature>
<dbReference type="InterPro" id="IPR033985">
    <property type="entry name" value="SusD-like_N"/>
</dbReference>
<dbReference type="InterPro" id="IPR011990">
    <property type="entry name" value="TPR-like_helical_dom_sf"/>
</dbReference>
<organism evidence="8 9">
    <name type="scientific">Duncaniella muris</name>
    <dbReference type="NCBI Taxonomy" id="2094150"/>
    <lineage>
        <taxon>Bacteria</taxon>
        <taxon>Pseudomonadati</taxon>
        <taxon>Bacteroidota</taxon>
        <taxon>Bacteroidia</taxon>
        <taxon>Bacteroidales</taxon>
        <taxon>Muribaculaceae</taxon>
        <taxon>Duncaniella</taxon>
    </lineage>
</organism>
<comment type="subcellular location">
    <subcellularLocation>
        <location evidence="1">Cell outer membrane</location>
    </subcellularLocation>
</comment>
<dbReference type="GeneID" id="82527083"/>
<dbReference type="Pfam" id="PF14322">
    <property type="entry name" value="SusD-like_3"/>
    <property type="match status" value="1"/>
</dbReference>
<dbReference type="EMBL" id="PUEC01000035">
    <property type="protein sequence ID" value="PWB00636.1"/>
    <property type="molecule type" value="Genomic_DNA"/>
</dbReference>
<evidence type="ECO:0000259" key="6">
    <source>
        <dbReference type="Pfam" id="PF07980"/>
    </source>
</evidence>
<dbReference type="AlphaFoldDB" id="A0A2V1IMV7"/>